<proteinExistence type="predicted"/>
<dbReference type="PATRIC" id="fig|911238.3.peg.1248"/>
<organism evidence="4 5">
    <name type="scientific">Staphylococcus simiae CCM 7213 = CCUG 51256</name>
    <dbReference type="NCBI Taxonomy" id="911238"/>
    <lineage>
        <taxon>Bacteria</taxon>
        <taxon>Bacillati</taxon>
        <taxon>Bacillota</taxon>
        <taxon>Bacilli</taxon>
        <taxon>Bacillales</taxon>
        <taxon>Staphylococcaceae</taxon>
        <taxon>Staphylococcus</taxon>
    </lineage>
</organism>
<keyword evidence="1" id="KW-0328">Glycosyltransferase</keyword>
<keyword evidence="2 4" id="KW-0808">Transferase</keyword>
<dbReference type="EMBL" id="AEUN01000425">
    <property type="protein sequence ID" value="EHJ07826.1"/>
    <property type="molecule type" value="Genomic_DNA"/>
</dbReference>
<dbReference type="PANTHER" id="PTHR12526:SF629">
    <property type="entry name" value="TEICHURONIC ACID BIOSYNTHESIS GLYCOSYLTRANSFERASE TUAH-RELATED"/>
    <property type="match status" value="1"/>
</dbReference>
<evidence type="ECO:0000256" key="2">
    <source>
        <dbReference type="ARBA" id="ARBA00022679"/>
    </source>
</evidence>
<evidence type="ECO:0000259" key="3">
    <source>
        <dbReference type="Pfam" id="PF00534"/>
    </source>
</evidence>
<keyword evidence="5" id="KW-1185">Reference proteome</keyword>
<dbReference type="SUPFAM" id="SSF53756">
    <property type="entry name" value="UDP-Glycosyltransferase/glycogen phosphorylase"/>
    <property type="match status" value="1"/>
</dbReference>
<evidence type="ECO:0000313" key="4">
    <source>
        <dbReference type="EMBL" id="EHJ07826.1"/>
    </source>
</evidence>
<name>G5JJ04_9STAP</name>
<dbReference type="PANTHER" id="PTHR12526">
    <property type="entry name" value="GLYCOSYLTRANSFERASE"/>
    <property type="match status" value="1"/>
</dbReference>
<feature type="domain" description="Glycosyl transferase family 1" evidence="3">
    <location>
        <begin position="316"/>
        <end position="472"/>
    </location>
</feature>
<evidence type="ECO:0000256" key="1">
    <source>
        <dbReference type="ARBA" id="ARBA00022676"/>
    </source>
</evidence>
<dbReference type="Proteomes" id="UP000005413">
    <property type="component" value="Unassembled WGS sequence"/>
</dbReference>
<comment type="caution">
    <text evidence="4">The sequence shown here is derived from an EMBL/GenBank/DDBJ whole genome shotgun (WGS) entry which is preliminary data.</text>
</comment>
<dbReference type="Gene3D" id="3.40.50.2000">
    <property type="entry name" value="Glycogen Phosphorylase B"/>
    <property type="match status" value="3"/>
</dbReference>
<dbReference type="OrthoDB" id="570545at2"/>
<dbReference type="GO" id="GO:0016757">
    <property type="term" value="F:glycosyltransferase activity"/>
    <property type="evidence" value="ECO:0007669"/>
    <property type="project" value="UniProtKB-KW"/>
</dbReference>
<dbReference type="CDD" id="cd04949">
    <property type="entry name" value="GT4_GtfA-like"/>
    <property type="match status" value="1"/>
</dbReference>
<gene>
    <name evidence="4" type="ORF">SS7213T_07263</name>
</gene>
<evidence type="ECO:0000313" key="5">
    <source>
        <dbReference type="Proteomes" id="UP000005413"/>
    </source>
</evidence>
<dbReference type="InterPro" id="IPR001296">
    <property type="entry name" value="Glyco_trans_1"/>
</dbReference>
<sequence length="499" mass="58693">MYYFVVNNLGKSITGIEKAVINRLSLFKEINQPAKCIFLAWNRFQARHASKFLKSDEYINMYDYLQEAHYISNVVTTNWIKYWQEECHYTLKFVDNSNDVRIYDKDTFIMYVHFLDSGLQVLDYINHFDSHRKKIRRDFYDVRGFLSCSRFLENSQTTLCEFYYSPHGNIKLEKYFTQHEDKQQLKKIIYHNGNDDYFFNNDTELGAYFIEQLYHKGDVFFSDKNLYTAPIFNLTDRRIPVVGVLHSTHIKNIEQLETSRYKNVYKALFDNLDRYAAIVVSTKAQKVDVTNRIQHDIPVINIPVGYSEAVDFDFNQPSLDPIKLISVARYSPEKQLHQQIELIKKLKSFYPNIQLHMYGFGSEHDKLKSLIAEYNLEQNILLRGFLPNLENEYRQAYASLITSNMEGFSLALLESLSHGVPTISYDIKYGPSELIDDHINGVLVPKNDEEQLFSSVKYLLDNPSLQRYYSEESLIKASTYSKDLICNTWDNFLRMLPSK</sequence>
<protein>
    <submittedName>
        <fullName evidence="4">Glycosyl transferase, group 1 family protein</fullName>
    </submittedName>
</protein>
<dbReference type="AlphaFoldDB" id="G5JJ04"/>
<reference evidence="4 5" key="1">
    <citation type="journal article" date="2012" name="BMC Genomics">
        <title>Comparative genomic analysis of the genus Staphylococcus including Staphylococcus aureus and its newly described sister species Staphylococcus simiae.</title>
        <authorList>
            <person name="Suzuki H."/>
            <person name="Lefebure T."/>
            <person name="Pavinski Bitar P."/>
            <person name="Stanhope M.J."/>
        </authorList>
    </citation>
    <scope>NUCLEOTIDE SEQUENCE [LARGE SCALE GENOMIC DNA]</scope>
    <source>
        <strain evidence="4 5">CCM 7213</strain>
    </source>
</reference>
<dbReference type="RefSeq" id="WP_002464115.1">
    <property type="nucleotide sequence ID" value="NZ_AEUN01000425.1"/>
</dbReference>
<dbReference type="Pfam" id="PF00534">
    <property type="entry name" value="Glycos_transf_1"/>
    <property type="match status" value="1"/>
</dbReference>
<accession>G5JJ04</accession>